<dbReference type="Proteomes" id="UP000095751">
    <property type="component" value="Unassembled WGS sequence"/>
</dbReference>
<accession>A0A1E7FUL9</accession>
<dbReference type="InterPro" id="IPR001611">
    <property type="entry name" value="Leu-rich_rpt"/>
</dbReference>
<dbReference type="SUPFAM" id="SSF52047">
    <property type="entry name" value="RNI-like"/>
    <property type="match status" value="1"/>
</dbReference>
<evidence type="ECO:0000313" key="2">
    <source>
        <dbReference type="Proteomes" id="UP000095751"/>
    </source>
</evidence>
<dbReference type="AlphaFoldDB" id="A0A1E7FUL9"/>
<dbReference type="Pfam" id="PF13516">
    <property type="entry name" value="LRR_6"/>
    <property type="match status" value="2"/>
</dbReference>
<dbReference type="KEGG" id="fcy:FRACYDRAFT_232001"/>
<reference evidence="1 2" key="1">
    <citation type="submission" date="2016-09" db="EMBL/GenBank/DDBJ databases">
        <title>Extensive genetic diversity and differential bi-allelic expression allows diatom success in the polar Southern Ocean.</title>
        <authorList>
            <consortium name="DOE Joint Genome Institute"/>
            <person name="Mock T."/>
            <person name="Otillar R.P."/>
            <person name="Strauss J."/>
            <person name="Dupont C."/>
            <person name="Frickenhaus S."/>
            <person name="Maumus F."/>
            <person name="Mcmullan M."/>
            <person name="Sanges R."/>
            <person name="Schmutz J."/>
            <person name="Toseland A."/>
            <person name="Valas R."/>
            <person name="Veluchamy A."/>
            <person name="Ward B.J."/>
            <person name="Allen A."/>
            <person name="Barry K."/>
            <person name="Falciatore A."/>
            <person name="Ferrante M."/>
            <person name="Fortunato A.E."/>
            <person name="Gloeckner G."/>
            <person name="Gruber A."/>
            <person name="Hipkin R."/>
            <person name="Janech M."/>
            <person name="Kroth P."/>
            <person name="Leese F."/>
            <person name="Lindquist E."/>
            <person name="Lyon B.R."/>
            <person name="Martin J."/>
            <person name="Mayer C."/>
            <person name="Parker M."/>
            <person name="Quesneville H."/>
            <person name="Raymond J."/>
            <person name="Uhlig C."/>
            <person name="Valentin K.U."/>
            <person name="Worden A.Z."/>
            <person name="Armbrust E.V."/>
            <person name="Bowler C."/>
            <person name="Green B."/>
            <person name="Moulton V."/>
            <person name="Van Oosterhout C."/>
            <person name="Grigoriev I."/>
        </authorList>
    </citation>
    <scope>NUCLEOTIDE SEQUENCE [LARGE SCALE GENOMIC DNA]</scope>
    <source>
        <strain evidence="1 2">CCMP1102</strain>
    </source>
</reference>
<evidence type="ECO:0000313" key="1">
    <source>
        <dbReference type="EMBL" id="OEU21856.1"/>
    </source>
</evidence>
<organism evidence="1 2">
    <name type="scientific">Fragilariopsis cylindrus CCMP1102</name>
    <dbReference type="NCBI Taxonomy" id="635003"/>
    <lineage>
        <taxon>Eukaryota</taxon>
        <taxon>Sar</taxon>
        <taxon>Stramenopiles</taxon>
        <taxon>Ochrophyta</taxon>
        <taxon>Bacillariophyta</taxon>
        <taxon>Bacillariophyceae</taxon>
        <taxon>Bacillariophycidae</taxon>
        <taxon>Bacillariales</taxon>
        <taxon>Bacillariaceae</taxon>
        <taxon>Fragilariopsis</taxon>
    </lineage>
</organism>
<dbReference type="InParanoid" id="A0A1E7FUL9"/>
<keyword evidence="2" id="KW-1185">Reference proteome</keyword>
<dbReference type="EMBL" id="KV784353">
    <property type="protein sequence ID" value="OEU21856.1"/>
    <property type="molecule type" value="Genomic_DNA"/>
</dbReference>
<gene>
    <name evidence="1" type="ORF">FRACYDRAFT_232001</name>
</gene>
<dbReference type="InterPro" id="IPR032675">
    <property type="entry name" value="LRR_dom_sf"/>
</dbReference>
<protein>
    <recommendedName>
        <fullName evidence="3">RNI-like protein</fullName>
    </recommendedName>
</protein>
<proteinExistence type="predicted"/>
<dbReference type="Gene3D" id="3.80.10.10">
    <property type="entry name" value="Ribonuclease Inhibitor"/>
    <property type="match status" value="1"/>
</dbReference>
<evidence type="ECO:0008006" key="3">
    <source>
        <dbReference type="Google" id="ProtNLM"/>
    </source>
</evidence>
<sequence>MESIGFDYNHQIRYHLKDIGKGKELKGITLTRTKITDSNIPELVEAVQKTNITTLALTLVKIGPAGVRALLPLTTQLTELRLSGNRRIGDAGAKILAAALKKIQIAPSRHWTCLDLRYARRAPGRSLTPYQTALD</sequence>
<name>A0A1E7FUL9_9STRA</name>